<dbReference type="EMBL" id="JBBPBM010000015">
    <property type="protein sequence ID" value="KAK8559270.1"/>
    <property type="molecule type" value="Genomic_DNA"/>
</dbReference>
<evidence type="ECO:0000313" key="2">
    <source>
        <dbReference type="EMBL" id="KAK8559270.1"/>
    </source>
</evidence>
<organism evidence="2 3">
    <name type="scientific">Hibiscus sabdariffa</name>
    <name type="common">roselle</name>
    <dbReference type="NCBI Taxonomy" id="183260"/>
    <lineage>
        <taxon>Eukaryota</taxon>
        <taxon>Viridiplantae</taxon>
        <taxon>Streptophyta</taxon>
        <taxon>Embryophyta</taxon>
        <taxon>Tracheophyta</taxon>
        <taxon>Spermatophyta</taxon>
        <taxon>Magnoliopsida</taxon>
        <taxon>eudicotyledons</taxon>
        <taxon>Gunneridae</taxon>
        <taxon>Pentapetalae</taxon>
        <taxon>rosids</taxon>
        <taxon>malvids</taxon>
        <taxon>Malvales</taxon>
        <taxon>Malvaceae</taxon>
        <taxon>Malvoideae</taxon>
        <taxon>Hibiscus</taxon>
    </lineage>
</organism>
<feature type="coiled-coil region" evidence="1">
    <location>
        <begin position="2"/>
        <end position="63"/>
    </location>
</feature>
<accession>A0ABR2EIT9</accession>
<name>A0ABR2EIT9_9ROSI</name>
<keyword evidence="3" id="KW-1185">Reference proteome</keyword>
<protein>
    <submittedName>
        <fullName evidence="2">Uncharacterized protein</fullName>
    </submittedName>
</protein>
<sequence length="72" mass="8700">MNEEYRREIARKNQQNQALGKHILQLETLFTETEEVESPKARILNLEEQNQGYFEQLQEAEKQRDYSQQMVQ</sequence>
<gene>
    <name evidence="2" type="ORF">V6N12_042550</name>
</gene>
<keyword evidence="1" id="KW-0175">Coiled coil</keyword>
<dbReference type="Proteomes" id="UP001472677">
    <property type="component" value="Unassembled WGS sequence"/>
</dbReference>
<proteinExistence type="predicted"/>
<comment type="caution">
    <text evidence="2">The sequence shown here is derived from an EMBL/GenBank/DDBJ whole genome shotgun (WGS) entry which is preliminary data.</text>
</comment>
<reference evidence="2 3" key="1">
    <citation type="journal article" date="2024" name="G3 (Bethesda)">
        <title>Genome assembly of Hibiscus sabdariffa L. provides insights into metabolisms of medicinal natural products.</title>
        <authorList>
            <person name="Kim T."/>
        </authorList>
    </citation>
    <scope>NUCLEOTIDE SEQUENCE [LARGE SCALE GENOMIC DNA]</scope>
    <source>
        <strain evidence="2">TK-2024</strain>
        <tissue evidence="2">Old leaves</tissue>
    </source>
</reference>
<evidence type="ECO:0000256" key="1">
    <source>
        <dbReference type="SAM" id="Coils"/>
    </source>
</evidence>
<evidence type="ECO:0000313" key="3">
    <source>
        <dbReference type="Proteomes" id="UP001472677"/>
    </source>
</evidence>